<dbReference type="Pfam" id="PF08876">
    <property type="entry name" value="DUF1836"/>
    <property type="match status" value="1"/>
</dbReference>
<sequence>MKQLSKDSLQKLIDDLSLTDRISLSDIPEMALYMDQLLTFLDGKLSSFKRVGDDKLLTKTMINNYTKIGLIPKPFNKKYDTYHIILLILIFNLKNVLSISDIQSLFTPILKNIDTPDDDVIPLREIYSTFLELKQNEYMEFTSTFNEKHQEIKEKTLTATDKQLAELFLTVIMLVAQANASKRLAEKIIDQFFKNL</sequence>
<dbReference type="EMBL" id="CP001720">
    <property type="protein sequence ID" value="ACV61494.1"/>
    <property type="molecule type" value="Genomic_DNA"/>
</dbReference>
<gene>
    <name evidence="1" type="ordered locus">Dtox_0574</name>
</gene>
<dbReference type="RefSeq" id="WP_015756213.1">
    <property type="nucleotide sequence ID" value="NC_013216.1"/>
</dbReference>
<organism evidence="1 2">
    <name type="scientific">Desulfofarcimen acetoxidans (strain ATCC 49208 / DSM 771 / KCTC 5769 / VKM B-1644 / 5575)</name>
    <name type="common">Desulfotomaculum acetoxidans</name>
    <dbReference type="NCBI Taxonomy" id="485916"/>
    <lineage>
        <taxon>Bacteria</taxon>
        <taxon>Bacillati</taxon>
        <taxon>Bacillota</taxon>
        <taxon>Clostridia</taxon>
        <taxon>Eubacteriales</taxon>
        <taxon>Peptococcaceae</taxon>
        <taxon>Desulfofarcimen</taxon>
    </lineage>
</organism>
<dbReference type="Proteomes" id="UP000002217">
    <property type="component" value="Chromosome"/>
</dbReference>
<evidence type="ECO:0000313" key="1">
    <source>
        <dbReference type="EMBL" id="ACV61494.1"/>
    </source>
</evidence>
<accession>C8W639</accession>
<dbReference type="KEGG" id="dae:Dtox_0574"/>
<proteinExistence type="predicted"/>
<keyword evidence="2" id="KW-1185">Reference proteome</keyword>
<evidence type="ECO:0000313" key="2">
    <source>
        <dbReference type="Proteomes" id="UP000002217"/>
    </source>
</evidence>
<dbReference type="PANTHER" id="PTHR40056:SF1">
    <property type="entry name" value="DUF1836 DOMAIN-CONTAINING PROTEIN"/>
    <property type="match status" value="1"/>
</dbReference>
<dbReference type="InterPro" id="IPR014975">
    <property type="entry name" value="DUF1836"/>
</dbReference>
<reference evidence="1 2" key="1">
    <citation type="journal article" date="2009" name="Stand. Genomic Sci.">
        <title>Complete genome sequence of Desulfotomaculum acetoxidans type strain (5575).</title>
        <authorList>
            <person name="Spring S."/>
            <person name="Lapidus A."/>
            <person name="Schroder M."/>
            <person name="Gleim D."/>
            <person name="Sims D."/>
            <person name="Meincke L."/>
            <person name="Glavina Del Rio T."/>
            <person name="Tice H."/>
            <person name="Copeland A."/>
            <person name="Cheng J.F."/>
            <person name="Lucas S."/>
            <person name="Chen F."/>
            <person name="Nolan M."/>
            <person name="Bruce D."/>
            <person name="Goodwin L."/>
            <person name="Pitluck S."/>
            <person name="Ivanova N."/>
            <person name="Mavromatis K."/>
            <person name="Mikhailova N."/>
            <person name="Pati A."/>
            <person name="Chen A."/>
            <person name="Palaniappan K."/>
            <person name="Land M."/>
            <person name="Hauser L."/>
            <person name="Chang Y.J."/>
            <person name="Jeffries C.D."/>
            <person name="Chain P."/>
            <person name="Saunders E."/>
            <person name="Brettin T."/>
            <person name="Detter J.C."/>
            <person name="Goker M."/>
            <person name="Bristow J."/>
            <person name="Eisen J.A."/>
            <person name="Markowitz V."/>
            <person name="Hugenholtz P."/>
            <person name="Kyrpides N.C."/>
            <person name="Klenk H.P."/>
            <person name="Han C."/>
        </authorList>
    </citation>
    <scope>NUCLEOTIDE SEQUENCE [LARGE SCALE GENOMIC DNA]</scope>
    <source>
        <strain evidence="2">ATCC 49208 / DSM 771 / VKM B-1644</strain>
    </source>
</reference>
<name>C8W639_DESAS</name>
<dbReference type="AlphaFoldDB" id="C8W639"/>
<dbReference type="HOGENOM" id="CLU_085303_0_1_9"/>
<dbReference type="STRING" id="485916.Dtox_0574"/>
<dbReference type="OrthoDB" id="3191472at2"/>
<dbReference type="PANTHER" id="PTHR40056">
    <property type="entry name" value="HYPOTHETICAL CYTOSOLIC PROTEIN"/>
    <property type="match status" value="1"/>
</dbReference>
<protein>
    <recommendedName>
        <fullName evidence="3">DUF1836 domain-containing protein</fullName>
    </recommendedName>
</protein>
<dbReference type="eggNOG" id="COG0789">
    <property type="taxonomic scope" value="Bacteria"/>
</dbReference>
<evidence type="ECO:0008006" key="3">
    <source>
        <dbReference type="Google" id="ProtNLM"/>
    </source>
</evidence>